<feature type="transmembrane region" description="Helical" evidence="2">
    <location>
        <begin position="40"/>
        <end position="57"/>
    </location>
</feature>
<organism evidence="3 4">
    <name type="scientific">Candidatus Acididesulfobacter diazotrophicus</name>
    <dbReference type="NCBI Taxonomy" id="2597226"/>
    <lineage>
        <taxon>Bacteria</taxon>
        <taxon>Deltaproteobacteria</taxon>
        <taxon>Candidatus Acidulodesulfobacterales</taxon>
        <taxon>Candidatus Acididesulfobacter</taxon>
    </lineage>
</organism>
<dbReference type="EMBL" id="SGBB01000025">
    <property type="protein sequence ID" value="RZD17693.1"/>
    <property type="molecule type" value="Genomic_DNA"/>
</dbReference>
<evidence type="ECO:0000313" key="3">
    <source>
        <dbReference type="EMBL" id="RZD17693.1"/>
    </source>
</evidence>
<name>A0A519BKA0_9DELT</name>
<feature type="transmembrane region" description="Helical" evidence="2">
    <location>
        <begin position="369"/>
        <end position="391"/>
    </location>
</feature>
<dbReference type="Proteomes" id="UP000319296">
    <property type="component" value="Unassembled WGS sequence"/>
</dbReference>
<evidence type="ECO:0000313" key="4">
    <source>
        <dbReference type="Proteomes" id="UP000319296"/>
    </source>
</evidence>
<feature type="coiled-coil region" evidence="1">
    <location>
        <begin position="6"/>
        <end position="33"/>
    </location>
</feature>
<reference evidence="3 4" key="1">
    <citation type="journal article" date="2019" name="ISME J.">
        <title>Insights into ecological role of a new deltaproteobacterial order Candidatus Acidulodesulfobacterales by metagenomics and metatranscriptomics.</title>
        <authorList>
            <person name="Tan S."/>
            <person name="Liu J."/>
            <person name="Fang Y."/>
            <person name="Hedlund B.P."/>
            <person name="Lian Z.H."/>
            <person name="Huang L.Y."/>
            <person name="Li J.T."/>
            <person name="Huang L.N."/>
            <person name="Li W.J."/>
            <person name="Jiang H.C."/>
            <person name="Dong H.L."/>
            <person name="Shu W.S."/>
        </authorList>
    </citation>
    <scope>NUCLEOTIDE SEQUENCE [LARGE SCALE GENOMIC DNA]</scope>
    <source>
        <strain evidence="3">AP1</strain>
    </source>
</reference>
<dbReference type="AlphaFoldDB" id="A0A519BKA0"/>
<comment type="caution">
    <text evidence="3">The sequence shown here is derived from an EMBL/GenBank/DDBJ whole genome shotgun (WGS) entry which is preliminary data.</text>
</comment>
<feature type="transmembrane region" description="Helical" evidence="2">
    <location>
        <begin position="321"/>
        <end position="339"/>
    </location>
</feature>
<feature type="transmembrane region" description="Helical" evidence="2">
    <location>
        <begin position="426"/>
        <end position="449"/>
    </location>
</feature>
<sequence length="502" mass="58106">MEEIQIDKIMREVEKIETELSVLEGEIESLYKNQFQSQELSSNAIGTGAGLVGFGLLAEEVSVFVPVLGLAAIAGGLFFNHIAKKKQREKIKGLILEKQIYVQDKIKHYLTIQREINNEFVPLMESIISKLSGSKIPAAHSDRHKGNFNNLKEAVKVYYKSLKLDAQFNSLIESFKEHVEYLKRQDIVHNYNIGVLSNNPIIEKYKENFAKFYKKNTALIFDKFYHWSEINDNFADKNNDALLPEGARFFLSDKNIVYSDSRFKKLLSELKKKYGRKPFETKIFFGHKLLSIIITILFTEITAFNINYLYNGYALHNIDLWLKYAGIIGAIIGIIFPVFKGKDKTDIGYLIKSDYKSIEEKDKINYKHIFAAGLILFALIDITCLLLILYFPAISGFALGAWHIITWPILLVWHMIYWITLLIWHIIYWISMLVWHIILFFWHTAIWLIKGIWFITKWVYSGLGGPLSIWKIIHIILAGVYSIIALIFLIILLAIFGIFKKI</sequence>
<keyword evidence="1" id="KW-0175">Coiled coil</keyword>
<gene>
    <name evidence="3" type="ORF">EVG15_09765</name>
</gene>
<feature type="transmembrane region" description="Helical" evidence="2">
    <location>
        <begin position="397"/>
        <end position="419"/>
    </location>
</feature>
<feature type="transmembrane region" description="Helical" evidence="2">
    <location>
        <begin position="63"/>
        <end position="83"/>
    </location>
</feature>
<keyword evidence="2" id="KW-1133">Transmembrane helix</keyword>
<feature type="transmembrane region" description="Helical" evidence="2">
    <location>
        <begin position="469"/>
        <end position="499"/>
    </location>
</feature>
<evidence type="ECO:0000256" key="2">
    <source>
        <dbReference type="SAM" id="Phobius"/>
    </source>
</evidence>
<keyword evidence="2" id="KW-0472">Membrane</keyword>
<keyword evidence="2" id="KW-0812">Transmembrane</keyword>
<protein>
    <submittedName>
        <fullName evidence="3">Uncharacterized protein</fullName>
    </submittedName>
</protein>
<accession>A0A519BKA0</accession>
<feature type="transmembrane region" description="Helical" evidence="2">
    <location>
        <begin position="289"/>
        <end position="309"/>
    </location>
</feature>
<proteinExistence type="predicted"/>
<evidence type="ECO:0000256" key="1">
    <source>
        <dbReference type="SAM" id="Coils"/>
    </source>
</evidence>